<dbReference type="Proteomes" id="UP000475862">
    <property type="component" value="Unassembled WGS sequence"/>
</dbReference>
<evidence type="ECO:0000313" key="1">
    <source>
        <dbReference type="EMBL" id="KAE9545715.1"/>
    </source>
</evidence>
<comment type="caution">
    <text evidence="1">The sequence shown here is derived from an EMBL/GenBank/DDBJ whole genome shotgun (WGS) entry which is preliminary data.</text>
</comment>
<protein>
    <submittedName>
        <fullName evidence="1">Uncharacterized protein</fullName>
    </submittedName>
</protein>
<evidence type="ECO:0000313" key="2">
    <source>
        <dbReference type="Proteomes" id="UP000475862"/>
    </source>
</evidence>
<name>A0A6G0U9A6_APHGL</name>
<dbReference type="EMBL" id="VYZN01000001">
    <property type="protein sequence ID" value="KAE9545715.1"/>
    <property type="molecule type" value="Genomic_DNA"/>
</dbReference>
<gene>
    <name evidence="1" type="ORF">AGLY_001258</name>
</gene>
<dbReference type="AlphaFoldDB" id="A0A6G0U9A6"/>
<accession>A0A6G0U9A6</accession>
<reference evidence="1 2" key="1">
    <citation type="submission" date="2019-08" db="EMBL/GenBank/DDBJ databases">
        <title>The genome of the soybean aphid Biotype 1, its phylome, world population structure and adaptation to the North American continent.</title>
        <authorList>
            <person name="Giordano R."/>
            <person name="Donthu R.K."/>
            <person name="Hernandez A.G."/>
            <person name="Wright C.L."/>
            <person name="Zimin A.V."/>
        </authorList>
    </citation>
    <scope>NUCLEOTIDE SEQUENCE [LARGE SCALE GENOMIC DNA]</scope>
    <source>
        <tissue evidence="1">Whole aphids</tissue>
    </source>
</reference>
<organism evidence="1 2">
    <name type="scientific">Aphis glycines</name>
    <name type="common">Soybean aphid</name>
    <dbReference type="NCBI Taxonomy" id="307491"/>
    <lineage>
        <taxon>Eukaryota</taxon>
        <taxon>Metazoa</taxon>
        <taxon>Ecdysozoa</taxon>
        <taxon>Arthropoda</taxon>
        <taxon>Hexapoda</taxon>
        <taxon>Insecta</taxon>
        <taxon>Pterygota</taxon>
        <taxon>Neoptera</taxon>
        <taxon>Paraneoptera</taxon>
        <taxon>Hemiptera</taxon>
        <taxon>Sternorrhyncha</taxon>
        <taxon>Aphidomorpha</taxon>
        <taxon>Aphidoidea</taxon>
        <taxon>Aphididae</taxon>
        <taxon>Aphidini</taxon>
        <taxon>Aphis</taxon>
        <taxon>Aphis</taxon>
    </lineage>
</organism>
<keyword evidence="2" id="KW-1185">Reference proteome</keyword>
<sequence>MHDIVGISKSERDGTSGGGKVEVVGPLNVDGAKIYILGGRICATGAGLIGAVTRLSKFTKAEFSPKKLCGVFLPDEEPCEVPKQIRQILDLVCLKVEQLSQESKGLEESLLQLMNFVITKDALHEQEHWHFLLPMPLHHFDLHHCLDQFPKDNANFNRTSSLRLFCSSCSASSLDIAKASCNCNSSSPTVCGRALSNRSFALIARARSVFNRSSSSNKATSCIAVSLTLCPLSLLSSIC</sequence>
<proteinExistence type="predicted"/>